<dbReference type="InterPro" id="IPR051333">
    <property type="entry name" value="CLIP_Serine_Protease"/>
</dbReference>
<feature type="chain" id="PRO_5043804160" evidence="3">
    <location>
        <begin position="19"/>
        <end position="222"/>
    </location>
</feature>
<gene>
    <name evidence="5" type="ORF">Q0N40_00770</name>
</gene>
<name>A0AAU0PY41_9CORY</name>
<evidence type="ECO:0000256" key="2">
    <source>
        <dbReference type="RuleBase" id="RU363034"/>
    </source>
</evidence>
<proteinExistence type="predicted"/>
<dbReference type="KEGG" id="cpsk:Q0N40_00770"/>
<evidence type="ECO:0000313" key="5">
    <source>
        <dbReference type="EMBL" id="WPF25130.1"/>
    </source>
</evidence>
<feature type="domain" description="Peptidase S1" evidence="4">
    <location>
        <begin position="25"/>
        <end position="217"/>
    </location>
</feature>
<dbReference type="Gene3D" id="2.40.10.10">
    <property type="entry name" value="Trypsin-like serine proteases"/>
    <property type="match status" value="1"/>
</dbReference>
<keyword evidence="2" id="KW-0645">Protease</keyword>
<dbReference type="GO" id="GO:0006508">
    <property type="term" value="P:proteolysis"/>
    <property type="evidence" value="ECO:0007669"/>
    <property type="project" value="UniProtKB-KW"/>
</dbReference>
<dbReference type="Proteomes" id="UP001174314">
    <property type="component" value="Chromosome"/>
</dbReference>
<keyword evidence="1" id="KW-1015">Disulfide bond</keyword>
<evidence type="ECO:0000256" key="1">
    <source>
        <dbReference type="ARBA" id="ARBA00023157"/>
    </source>
</evidence>
<dbReference type="GO" id="GO:0004252">
    <property type="term" value="F:serine-type endopeptidase activity"/>
    <property type="evidence" value="ECO:0007669"/>
    <property type="project" value="InterPro"/>
</dbReference>
<dbReference type="SMART" id="SM00020">
    <property type="entry name" value="Tryp_SPc"/>
    <property type="match status" value="1"/>
</dbReference>
<dbReference type="RefSeq" id="WP_221924222.1">
    <property type="nucleotide sequence ID" value="NZ_CP137757.1"/>
</dbReference>
<organism evidence="5 6">
    <name type="scientific">Corynebacterium pseudokroppenstedtii</name>
    <dbReference type="NCBI Taxonomy" id="2804917"/>
    <lineage>
        <taxon>Bacteria</taxon>
        <taxon>Bacillati</taxon>
        <taxon>Actinomycetota</taxon>
        <taxon>Actinomycetes</taxon>
        <taxon>Mycobacteriales</taxon>
        <taxon>Corynebacteriaceae</taxon>
        <taxon>Corynebacterium</taxon>
    </lineage>
</organism>
<reference evidence="5 6" key="1">
    <citation type="submission" date="2023-10" db="EMBL/GenBank/DDBJ databases">
        <title>complete genome sequence of Corynebacterium pseudokroppenstedtii P15-C1.</title>
        <authorList>
            <person name="Bruggemann H."/>
            <person name="Poehlein A."/>
        </authorList>
    </citation>
    <scope>NUCLEOTIDE SEQUENCE [LARGE SCALE GENOMIC DNA]</scope>
    <source>
        <strain evidence="5 6">P15_C1</strain>
    </source>
</reference>
<dbReference type="Pfam" id="PF00089">
    <property type="entry name" value="Trypsin"/>
    <property type="match status" value="1"/>
</dbReference>
<dbReference type="SUPFAM" id="SSF50494">
    <property type="entry name" value="Trypsin-like serine proteases"/>
    <property type="match status" value="1"/>
</dbReference>
<dbReference type="PROSITE" id="PS00135">
    <property type="entry name" value="TRYPSIN_SER"/>
    <property type="match status" value="1"/>
</dbReference>
<evidence type="ECO:0000259" key="4">
    <source>
        <dbReference type="PROSITE" id="PS50240"/>
    </source>
</evidence>
<dbReference type="PANTHER" id="PTHR24260">
    <property type="match status" value="1"/>
</dbReference>
<keyword evidence="2" id="KW-0378">Hydrolase</keyword>
<dbReference type="InterPro" id="IPR018114">
    <property type="entry name" value="TRYPSIN_HIS"/>
</dbReference>
<keyword evidence="3" id="KW-0732">Signal</keyword>
<dbReference type="PROSITE" id="PS00134">
    <property type="entry name" value="TRYPSIN_HIS"/>
    <property type="match status" value="1"/>
</dbReference>
<dbReference type="InterPro" id="IPR033116">
    <property type="entry name" value="TRYPSIN_SER"/>
</dbReference>
<dbReference type="EMBL" id="CP137757">
    <property type="protein sequence ID" value="WPF25130.1"/>
    <property type="molecule type" value="Genomic_DNA"/>
</dbReference>
<dbReference type="PROSITE" id="PS50240">
    <property type="entry name" value="TRYPSIN_DOM"/>
    <property type="match status" value="1"/>
</dbReference>
<evidence type="ECO:0000256" key="3">
    <source>
        <dbReference type="SAM" id="SignalP"/>
    </source>
</evidence>
<dbReference type="PRINTS" id="PR00722">
    <property type="entry name" value="CHYMOTRYPSIN"/>
</dbReference>
<dbReference type="InterPro" id="IPR009003">
    <property type="entry name" value="Peptidase_S1_PA"/>
</dbReference>
<keyword evidence="2" id="KW-0720">Serine protease</keyword>
<keyword evidence="6" id="KW-1185">Reference proteome</keyword>
<evidence type="ECO:0000313" key="6">
    <source>
        <dbReference type="Proteomes" id="UP001174314"/>
    </source>
</evidence>
<dbReference type="InterPro" id="IPR001314">
    <property type="entry name" value="Peptidase_S1A"/>
</dbReference>
<protein>
    <submittedName>
        <fullName evidence="5">S1 family peptidase</fullName>
    </submittedName>
</protein>
<accession>A0AAU0PY41</accession>
<dbReference type="AlphaFoldDB" id="A0AAU0PY41"/>
<dbReference type="InterPro" id="IPR043504">
    <property type="entry name" value="Peptidase_S1_PA_chymotrypsin"/>
</dbReference>
<dbReference type="PANTHER" id="PTHR24260:SF136">
    <property type="entry name" value="GH08193P-RELATED"/>
    <property type="match status" value="1"/>
</dbReference>
<sequence>MLSAFACAVAIAAGTTVAAPSAGAVANGYNAVYEPWSAEVLIGGICSGSVLSDRWVLTAAHCLGNSHGPGGHVKIGERAQQTFKVDRVVREPGGADVALVRTDVSMGVRPIMLPSPGPVPNQPGQFTGWGPGRFPETQGLAYVSGPTKGPRPGNADMFETKAIIGDQEPGDSGGPFHIGPVIYGVLCSTSGKGSDGKTIANYTKVDQFLPWIYGTVFTQSWP</sequence>
<feature type="signal peptide" evidence="3">
    <location>
        <begin position="1"/>
        <end position="18"/>
    </location>
</feature>
<dbReference type="InterPro" id="IPR001254">
    <property type="entry name" value="Trypsin_dom"/>
</dbReference>